<dbReference type="SUPFAM" id="SSF48452">
    <property type="entry name" value="TPR-like"/>
    <property type="match status" value="2"/>
</dbReference>
<dbReference type="PROSITE" id="PS50005">
    <property type="entry name" value="TPR"/>
    <property type="match status" value="1"/>
</dbReference>
<evidence type="ECO:0000256" key="2">
    <source>
        <dbReference type="ARBA" id="ARBA00022803"/>
    </source>
</evidence>
<feature type="region of interest" description="Disordered" evidence="4">
    <location>
        <begin position="1"/>
        <end position="25"/>
    </location>
</feature>
<accession>A0A848GDD0</accession>
<reference evidence="5 6" key="1">
    <citation type="submission" date="2020-04" db="EMBL/GenBank/DDBJ databases">
        <title>Zoogloea sp. G-4-1-14 isolated from soil.</title>
        <authorList>
            <person name="Dahal R.H."/>
        </authorList>
    </citation>
    <scope>NUCLEOTIDE SEQUENCE [LARGE SCALE GENOMIC DNA]</scope>
    <source>
        <strain evidence="5 6">G-4-1-14</strain>
    </source>
</reference>
<dbReference type="InterPro" id="IPR019734">
    <property type="entry name" value="TPR_rpt"/>
</dbReference>
<comment type="caution">
    <text evidence="5">The sequence shown here is derived from an EMBL/GenBank/DDBJ whole genome shotgun (WGS) entry which is preliminary data.</text>
</comment>
<evidence type="ECO:0000313" key="6">
    <source>
        <dbReference type="Proteomes" id="UP000580043"/>
    </source>
</evidence>
<dbReference type="AlphaFoldDB" id="A0A848GDD0"/>
<dbReference type="PANTHER" id="PTHR45586:SF16">
    <property type="entry name" value="DOMAIN PROTEIN, PUTATIVE-RELATED"/>
    <property type="match status" value="1"/>
</dbReference>
<dbReference type="Gene3D" id="1.25.40.10">
    <property type="entry name" value="Tetratricopeptide repeat domain"/>
    <property type="match status" value="2"/>
</dbReference>
<dbReference type="InterPro" id="IPR051012">
    <property type="entry name" value="CellSynth/LPSAsmb/PSIAsmb"/>
</dbReference>
<organism evidence="5 6">
    <name type="scientific">Zoogloea dura</name>
    <dbReference type="NCBI Taxonomy" id="2728840"/>
    <lineage>
        <taxon>Bacteria</taxon>
        <taxon>Pseudomonadati</taxon>
        <taxon>Pseudomonadota</taxon>
        <taxon>Betaproteobacteria</taxon>
        <taxon>Rhodocyclales</taxon>
        <taxon>Zoogloeaceae</taxon>
        <taxon>Zoogloea</taxon>
    </lineage>
</organism>
<feature type="repeat" description="TPR" evidence="3">
    <location>
        <begin position="512"/>
        <end position="545"/>
    </location>
</feature>
<dbReference type="Proteomes" id="UP000580043">
    <property type="component" value="Unassembled WGS sequence"/>
</dbReference>
<dbReference type="InterPro" id="IPR011990">
    <property type="entry name" value="TPR-like_helical_dom_sf"/>
</dbReference>
<sequence length="557" mass="61235">MLTGTARAQQPPVEEDASSAGPAAVYPDNELTPQIIYQVLLAEIALVRSEPTLAARSYLDLAQRTRDARIARRAAEIALLARQAELAGEAARLWLDLEPESIPAQQLVSGNLVNQARFDELETRLAATLARQGDNIGSTLLSLNQGLARIPDKDLIRRLVTQVTEPYLQHPEAHFARANAAFVAGDSAAAAVALDEALRLRPDWEQAVILKARFQQEAASGTGIQTLQDYLAAHPGARDVRSVLARLLVGARQFGPARQHFEALLKDAPDDKDLLHAAGLLALQAGDGVVAEAHFRRLLALGFPEADTLRMYLGQIAEDARRPDDAIGWYKEVAPGARYPVAQSKVAQILASRGRLAEARQLLQERARDAASSERSQYVLAEAQLLRDAGRNEEAFDVLDAALLANPDSPDYLYESALMAERLGRPEVMEGRLRKLIALKPDHAHAYNALGYSLVERNQRLDEAEALIRKALEFAPNDPFIVDSLGWVLYRKGDLDGALERLRAAYETRPDPEIAAHLGEVLWMLGRRDEAARTWKDAAREHPDNAVLGDVIKKFKP</sequence>
<keyword evidence="2 3" id="KW-0802">TPR repeat</keyword>
<dbReference type="SMART" id="SM00028">
    <property type="entry name" value="TPR"/>
    <property type="match status" value="5"/>
</dbReference>
<dbReference type="PANTHER" id="PTHR45586">
    <property type="entry name" value="TPR REPEAT-CONTAINING PROTEIN PA4667"/>
    <property type="match status" value="1"/>
</dbReference>
<protein>
    <submittedName>
        <fullName evidence="5">Tetratricopeptide repeat protein</fullName>
    </submittedName>
</protein>
<gene>
    <name evidence="5" type="ORF">HHL15_23465</name>
</gene>
<keyword evidence="6" id="KW-1185">Reference proteome</keyword>
<evidence type="ECO:0000256" key="1">
    <source>
        <dbReference type="ARBA" id="ARBA00022737"/>
    </source>
</evidence>
<evidence type="ECO:0000256" key="4">
    <source>
        <dbReference type="SAM" id="MobiDB-lite"/>
    </source>
</evidence>
<dbReference type="Pfam" id="PF13432">
    <property type="entry name" value="TPR_16"/>
    <property type="match status" value="5"/>
</dbReference>
<dbReference type="EMBL" id="JABBGA010000033">
    <property type="protein sequence ID" value="NML28716.1"/>
    <property type="molecule type" value="Genomic_DNA"/>
</dbReference>
<keyword evidence="1" id="KW-0677">Repeat</keyword>
<evidence type="ECO:0000256" key="3">
    <source>
        <dbReference type="PROSITE-ProRule" id="PRU00339"/>
    </source>
</evidence>
<proteinExistence type="predicted"/>
<name>A0A848GDD0_9RHOO</name>
<evidence type="ECO:0000313" key="5">
    <source>
        <dbReference type="EMBL" id="NML28716.1"/>
    </source>
</evidence>